<protein>
    <submittedName>
        <fullName evidence="10">KamA family radical SAM protein</fullName>
    </submittedName>
</protein>
<dbReference type="Pfam" id="PF04055">
    <property type="entry name" value="Radical_SAM"/>
    <property type="match status" value="1"/>
</dbReference>
<dbReference type="SFLD" id="SFLDS00029">
    <property type="entry name" value="Radical_SAM"/>
    <property type="match status" value="1"/>
</dbReference>
<dbReference type="CDD" id="cd01335">
    <property type="entry name" value="Radical_SAM"/>
    <property type="match status" value="1"/>
</dbReference>
<keyword evidence="3" id="KW-0949">S-adenosyl-L-methionine</keyword>
<evidence type="ECO:0000256" key="8">
    <source>
        <dbReference type="PIRSR" id="PIRSR004911-1"/>
    </source>
</evidence>
<dbReference type="PANTHER" id="PTHR30538:SF0">
    <property type="entry name" value="L-LYSINE 2,3-AMINOMUTASE AQ_1632-RELATED"/>
    <property type="match status" value="1"/>
</dbReference>
<dbReference type="InterPro" id="IPR003739">
    <property type="entry name" value="Lys_aminomutase/Glu_NH3_mut"/>
</dbReference>
<dbReference type="SFLD" id="SFLDG01070">
    <property type="entry name" value="PLP-dependent"/>
    <property type="match status" value="1"/>
</dbReference>
<proteinExistence type="predicted"/>
<evidence type="ECO:0000256" key="2">
    <source>
        <dbReference type="ARBA" id="ARBA00022485"/>
    </source>
</evidence>
<keyword evidence="11" id="KW-1185">Reference proteome</keyword>
<evidence type="ECO:0000256" key="7">
    <source>
        <dbReference type="ARBA" id="ARBA00023014"/>
    </source>
</evidence>
<name>A0A7X5KNC7_9FIRM</name>
<dbReference type="InterPro" id="IPR058240">
    <property type="entry name" value="rSAM_sf"/>
</dbReference>
<dbReference type="InterPro" id="IPR013785">
    <property type="entry name" value="Aldolase_TIM"/>
</dbReference>
<comment type="cofactor">
    <cofactor evidence="1">
        <name>pyridoxal 5'-phosphate</name>
        <dbReference type="ChEBI" id="CHEBI:597326"/>
    </cofactor>
</comment>
<dbReference type="GO" id="GO:0051539">
    <property type="term" value="F:4 iron, 4 sulfur cluster binding"/>
    <property type="evidence" value="ECO:0007669"/>
    <property type="project" value="UniProtKB-KW"/>
</dbReference>
<evidence type="ECO:0000256" key="6">
    <source>
        <dbReference type="ARBA" id="ARBA00023004"/>
    </source>
</evidence>
<evidence type="ECO:0000313" key="10">
    <source>
        <dbReference type="EMBL" id="NDL66632.1"/>
    </source>
</evidence>
<evidence type="ECO:0000256" key="3">
    <source>
        <dbReference type="ARBA" id="ARBA00022691"/>
    </source>
</evidence>
<dbReference type="GO" id="GO:0003824">
    <property type="term" value="F:catalytic activity"/>
    <property type="evidence" value="ECO:0007669"/>
    <property type="project" value="InterPro"/>
</dbReference>
<dbReference type="Proteomes" id="UP000461585">
    <property type="component" value="Unassembled WGS sequence"/>
</dbReference>
<dbReference type="Gene3D" id="3.20.20.70">
    <property type="entry name" value="Aldolase class I"/>
    <property type="match status" value="1"/>
</dbReference>
<dbReference type="PANTHER" id="PTHR30538">
    <property type="entry name" value="LYSINE 2,3-AMINOMUTASE-RELATED"/>
    <property type="match status" value="1"/>
</dbReference>
<gene>
    <name evidence="10" type="ORF">GXN74_02570</name>
</gene>
<organism evidence="10 11">
    <name type="scientific">Anaerotalea alkaliphila</name>
    <dbReference type="NCBI Taxonomy" id="2662126"/>
    <lineage>
        <taxon>Bacteria</taxon>
        <taxon>Bacillati</taxon>
        <taxon>Bacillota</taxon>
        <taxon>Clostridia</taxon>
        <taxon>Eubacteriales</taxon>
        <taxon>Anaerotalea</taxon>
    </lineage>
</organism>
<feature type="binding site" evidence="8">
    <location>
        <position position="113"/>
    </location>
    <ligand>
        <name>[4Fe-4S] cluster</name>
        <dbReference type="ChEBI" id="CHEBI:49883"/>
        <note>4Fe-4S-S-AdoMet</note>
    </ligand>
</feature>
<comment type="caution">
    <text evidence="10">The sequence shown here is derived from an EMBL/GenBank/DDBJ whole genome shotgun (WGS) entry which is preliminary data.</text>
</comment>
<keyword evidence="5" id="KW-0663">Pyridoxal phosphate</keyword>
<sequence length="365" mass="41956">MRWQEMLHQSFTRAEDLTALLEMTPEEEKRMEEILELYPMSIPSYYLSLVDLSDPEDPIRKMCIPSVYETDLDGAFDTSGEASNTVMPGLQHKYLQTALVLSTSNCAMYCRHCFRRRLVGLSDDEVGKNIDAMVDYIRDHEEITNVLISGGDSFMNSNETIERYLKSLCDVEHLDLIRFGTRIPVVLPMRITEDPELQSILAEYNRKKPIYVITQFNHPRECTPQAKEAIGLLLRMGIVVKNQTVLLKGVNDDPRVLGELLRNLTRMGVVPYYVFQCRPVTGVKNQFQVPLEQGVRIVDEAKNLQNGQGKCFRYAMAHETGKIEILGKGEDGRMLFKYQQAKDPADWSRIFTRKLEEGQCWLDDE</sequence>
<dbReference type="EMBL" id="JAAEEH010000004">
    <property type="protein sequence ID" value="NDL66632.1"/>
    <property type="molecule type" value="Genomic_DNA"/>
</dbReference>
<accession>A0A7X5KNC7</accession>
<keyword evidence="7 8" id="KW-0411">Iron-sulfur</keyword>
<dbReference type="NCBIfam" id="TIGR00238">
    <property type="entry name" value="KamA family radical SAM protein"/>
    <property type="match status" value="1"/>
</dbReference>
<dbReference type="AlphaFoldDB" id="A0A7X5KNC7"/>
<dbReference type="PIRSF" id="PIRSF004911">
    <property type="entry name" value="DUF160"/>
    <property type="match status" value="1"/>
</dbReference>
<feature type="domain" description="Radical SAM core" evidence="9">
    <location>
        <begin position="92"/>
        <end position="311"/>
    </location>
</feature>
<keyword evidence="4 8" id="KW-0479">Metal-binding</keyword>
<dbReference type="RefSeq" id="WP_162369359.1">
    <property type="nucleotide sequence ID" value="NZ_JAAEEH010000004.1"/>
</dbReference>
<keyword evidence="2 8" id="KW-0004">4Fe-4S</keyword>
<feature type="binding site" evidence="8">
    <location>
        <position position="110"/>
    </location>
    <ligand>
        <name>[4Fe-4S] cluster</name>
        <dbReference type="ChEBI" id="CHEBI:49883"/>
        <note>4Fe-4S-S-AdoMet</note>
    </ligand>
</feature>
<evidence type="ECO:0000256" key="1">
    <source>
        <dbReference type="ARBA" id="ARBA00001933"/>
    </source>
</evidence>
<evidence type="ECO:0000256" key="5">
    <source>
        <dbReference type="ARBA" id="ARBA00022898"/>
    </source>
</evidence>
<evidence type="ECO:0000256" key="4">
    <source>
        <dbReference type="ARBA" id="ARBA00022723"/>
    </source>
</evidence>
<dbReference type="GO" id="GO:0046872">
    <property type="term" value="F:metal ion binding"/>
    <property type="evidence" value="ECO:0007669"/>
    <property type="project" value="UniProtKB-KW"/>
</dbReference>
<keyword evidence="6" id="KW-0408">Iron</keyword>
<dbReference type="SUPFAM" id="SSF102114">
    <property type="entry name" value="Radical SAM enzymes"/>
    <property type="match status" value="1"/>
</dbReference>
<reference evidence="10 11" key="1">
    <citation type="submission" date="2020-01" db="EMBL/GenBank/DDBJ databases">
        <title>Anaeroalcalibacter tamaniensis gen. nov., sp. nov., moderately halophilic strictly anaerobic fermenter bacterium from mud volcano of Taman peninsula.</title>
        <authorList>
            <person name="Frolova A."/>
            <person name="Merkel A.Y."/>
            <person name="Slobodkin A.I."/>
        </authorList>
    </citation>
    <scope>NUCLEOTIDE SEQUENCE [LARGE SCALE GENOMIC DNA]</scope>
    <source>
        <strain evidence="10 11">F-3ap</strain>
    </source>
</reference>
<feature type="binding site" evidence="8">
    <location>
        <position position="106"/>
    </location>
    <ligand>
        <name>[4Fe-4S] cluster</name>
        <dbReference type="ChEBI" id="CHEBI:49883"/>
        <note>4Fe-4S-S-AdoMet</note>
    </ligand>
</feature>
<evidence type="ECO:0000313" key="11">
    <source>
        <dbReference type="Proteomes" id="UP000461585"/>
    </source>
</evidence>
<dbReference type="PROSITE" id="PS51918">
    <property type="entry name" value="RADICAL_SAM"/>
    <property type="match status" value="1"/>
</dbReference>
<dbReference type="InterPro" id="IPR007197">
    <property type="entry name" value="rSAM"/>
</dbReference>
<evidence type="ECO:0000259" key="9">
    <source>
        <dbReference type="PROSITE" id="PS51918"/>
    </source>
</evidence>